<keyword evidence="5" id="KW-1185">Reference proteome</keyword>
<comment type="caution">
    <text evidence="2">The sequence shown here is derived from an EMBL/GenBank/DDBJ whole genome shotgun (WGS) entry which is preliminary data.</text>
</comment>
<reference evidence="2 4" key="2">
    <citation type="journal article" date="2012" name="J. Bacteriol.">
        <title>Genome Sequence of Janibacter hoylei MTCC8307, Isolated from the Stratospheric Air.</title>
        <authorList>
            <person name="Pawar S.P."/>
            <person name="Dhotre D.P."/>
            <person name="Shetty S.A."/>
            <person name="Chowdhury S.P."/>
            <person name="Chaudhari B.L."/>
            <person name="Shouche Y.S."/>
        </authorList>
    </citation>
    <scope>NUCLEOTIDE SEQUENCE [LARGE SCALE GENOMIC DNA]</scope>
    <source>
        <strain evidence="2 4">PVAS-1</strain>
    </source>
</reference>
<accession>K1E5X2</accession>
<dbReference type="EMBL" id="ALWX01000049">
    <property type="protein sequence ID" value="EKA60747.1"/>
    <property type="molecule type" value="Genomic_DNA"/>
</dbReference>
<protein>
    <submittedName>
        <fullName evidence="2">Uncharacterized protein</fullName>
    </submittedName>
</protein>
<dbReference type="RefSeq" id="WP_007928113.1">
    <property type="nucleotide sequence ID" value="NZ_ALWX01000049.1"/>
</dbReference>
<evidence type="ECO:0000313" key="4">
    <source>
        <dbReference type="Proteomes" id="UP000004474"/>
    </source>
</evidence>
<proteinExistence type="predicted"/>
<gene>
    <name evidence="2" type="ORF">B277_11230</name>
    <name evidence="3" type="ORF">CWN80_00215</name>
</gene>
<dbReference type="Proteomes" id="UP000004474">
    <property type="component" value="Unassembled WGS sequence"/>
</dbReference>
<dbReference type="EMBL" id="PIPF01000001">
    <property type="protein sequence ID" value="RWU85458.1"/>
    <property type="molecule type" value="Genomic_DNA"/>
</dbReference>
<evidence type="ECO:0000313" key="5">
    <source>
        <dbReference type="Proteomes" id="UP000288711"/>
    </source>
</evidence>
<name>K1E5X2_9MICO</name>
<dbReference type="eggNOG" id="ENOG50344MC">
    <property type="taxonomic scope" value="Bacteria"/>
</dbReference>
<evidence type="ECO:0000313" key="2">
    <source>
        <dbReference type="EMBL" id="EKA60747.1"/>
    </source>
</evidence>
<evidence type="ECO:0000313" key="3">
    <source>
        <dbReference type="EMBL" id="RWU85458.1"/>
    </source>
</evidence>
<evidence type="ECO:0000256" key="1">
    <source>
        <dbReference type="SAM" id="MobiDB-lite"/>
    </source>
</evidence>
<sequence length="127" mass="13944">MPAHDPHDGLPQPPDDLREEGLALWWSILEDLDLDQHELSLLRAAARTADRLEDIALELTRVPLTVTNHKGDEVSHPLLVEQRMQGAAHAKLLASLRLPSGLTEGGELNRPQRRGAARGSYGIRGLA</sequence>
<reference evidence="3 5" key="1">
    <citation type="journal article" date="2009" name="Int. J. Syst. Evol. Microbiol.">
        <title>Janibacter hoylei sp. nov., Bacillus isronensis sp. nov. and Bacillus aryabhattai sp. nov., isolated from cryotubes used for collecting air from the upper atmosphere.</title>
        <authorList>
            <person name="Shivaji S."/>
            <person name="Chaturvedi P."/>
            <person name="Begum Z."/>
            <person name="Pindi P.K."/>
            <person name="Manorama R."/>
            <person name="Padmanaban D.A."/>
            <person name="Shouche Y.S."/>
            <person name="Pawar S."/>
            <person name="Vaishampayan P."/>
            <person name="Dutt C.B."/>
            <person name="Datta G.N."/>
            <person name="Manchanda R.K."/>
            <person name="Rao U.R."/>
            <person name="Bhargava P.M."/>
            <person name="Narlikar J.V."/>
        </authorList>
    </citation>
    <scope>NUCLEOTIDE SEQUENCE [LARGE SCALE GENOMIC DNA]</scope>
    <source>
        <strain evidence="3 5">PVAS-1</strain>
    </source>
</reference>
<organism evidence="2 4">
    <name type="scientific">Janibacter hoylei PVAS-1</name>
    <dbReference type="NCBI Taxonomy" id="1210046"/>
    <lineage>
        <taxon>Bacteria</taxon>
        <taxon>Bacillati</taxon>
        <taxon>Actinomycetota</taxon>
        <taxon>Actinomycetes</taxon>
        <taxon>Micrococcales</taxon>
        <taxon>Intrasporangiaceae</taxon>
        <taxon>Janibacter</taxon>
    </lineage>
</organism>
<dbReference type="AlphaFoldDB" id="K1E5X2"/>
<dbReference type="OrthoDB" id="3405462at2"/>
<reference evidence="3" key="3">
    <citation type="submission" date="2017-11" db="EMBL/GenBank/DDBJ databases">
        <authorList>
            <person name="Seuylemezian A."/>
            <person name="Cooper K."/>
            <person name="Vaishampayan P."/>
        </authorList>
    </citation>
    <scope>NUCLEOTIDE SEQUENCE</scope>
    <source>
        <strain evidence="3">PVAS-1</strain>
    </source>
</reference>
<feature type="region of interest" description="Disordered" evidence="1">
    <location>
        <begin position="102"/>
        <end position="127"/>
    </location>
</feature>
<dbReference type="STRING" id="1210046.B277_11230"/>
<dbReference type="Proteomes" id="UP000288711">
    <property type="component" value="Unassembled WGS sequence"/>
</dbReference>